<accession>A0AAW1E656</accession>
<feature type="region of interest" description="Disordered" evidence="1">
    <location>
        <begin position="45"/>
        <end position="82"/>
    </location>
</feature>
<sequence>MNMFQEQQVNVTVMHHAAMNTGVSGLSRTGPPTQPAFPPQCWVPSRVGHDSLPAGGGPSPPGQNLYMQMDSTSNWPWTHGRN</sequence>
<name>A0AAW1E656_ZOAVI</name>
<reference evidence="2 3" key="1">
    <citation type="journal article" date="2024" name="Genome Biol. Evol.">
        <title>Chromosome-level genome assembly of the viviparous eelpout Zoarces viviparus.</title>
        <authorList>
            <person name="Fuhrmann N."/>
            <person name="Brasseur M.V."/>
            <person name="Bakowski C.E."/>
            <person name="Podsiadlowski L."/>
            <person name="Prost S."/>
            <person name="Krehenwinkel H."/>
            <person name="Mayer C."/>
        </authorList>
    </citation>
    <scope>NUCLEOTIDE SEQUENCE [LARGE SCALE GENOMIC DNA]</scope>
    <source>
        <strain evidence="2">NO-MEL_2022_Ind0_liver</strain>
    </source>
</reference>
<evidence type="ECO:0000313" key="3">
    <source>
        <dbReference type="Proteomes" id="UP001488805"/>
    </source>
</evidence>
<dbReference type="AlphaFoldDB" id="A0AAW1E656"/>
<evidence type="ECO:0000313" key="2">
    <source>
        <dbReference type="EMBL" id="KAK9517658.1"/>
    </source>
</evidence>
<evidence type="ECO:0000256" key="1">
    <source>
        <dbReference type="SAM" id="MobiDB-lite"/>
    </source>
</evidence>
<organism evidence="2 3">
    <name type="scientific">Zoarces viviparus</name>
    <name type="common">Viviparous eelpout</name>
    <name type="synonym">Blennius viviparus</name>
    <dbReference type="NCBI Taxonomy" id="48416"/>
    <lineage>
        <taxon>Eukaryota</taxon>
        <taxon>Metazoa</taxon>
        <taxon>Chordata</taxon>
        <taxon>Craniata</taxon>
        <taxon>Vertebrata</taxon>
        <taxon>Euteleostomi</taxon>
        <taxon>Actinopterygii</taxon>
        <taxon>Neopterygii</taxon>
        <taxon>Teleostei</taxon>
        <taxon>Neoteleostei</taxon>
        <taxon>Acanthomorphata</taxon>
        <taxon>Eupercaria</taxon>
        <taxon>Perciformes</taxon>
        <taxon>Cottioidei</taxon>
        <taxon>Zoarcales</taxon>
        <taxon>Zoarcidae</taxon>
        <taxon>Zoarcinae</taxon>
        <taxon>Zoarces</taxon>
    </lineage>
</organism>
<dbReference type="Proteomes" id="UP001488805">
    <property type="component" value="Unassembled WGS sequence"/>
</dbReference>
<dbReference type="EMBL" id="JBCEZU010000538">
    <property type="protein sequence ID" value="KAK9517658.1"/>
    <property type="molecule type" value="Genomic_DNA"/>
</dbReference>
<comment type="caution">
    <text evidence="2">The sequence shown here is derived from an EMBL/GenBank/DDBJ whole genome shotgun (WGS) entry which is preliminary data.</text>
</comment>
<gene>
    <name evidence="2" type="ORF">VZT92_023007</name>
</gene>
<keyword evidence="3" id="KW-1185">Reference proteome</keyword>
<feature type="compositionally biased region" description="Polar residues" evidence="1">
    <location>
        <begin position="65"/>
        <end position="76"/>
    </location>
</feature>
<protein>
    <submittedName>
        <fullName evidence="2">Uncharacterized protein</fullName>
    </submittedName>
</protein>
<proteinExistence type="predicted"/>